<dbReference type="EMBL" id="LT607413">
    <property type="protein sequence ID" value="SCF28162.1"/>
    <property type="molecule type" value="Genomic_DNA"/>
</dbReference>
<evidence type="ECO:0000313" key="2">
    <source>
        <dbReference type="Proteomes" id="UP000198253"/>
    </source>
</evidence>
<reference evidence="2" key="1">
    <citation type="submission" date="2016-06" db="EMBL/GenBank/DDBJ databases">
        <authorList>
            <person name="Varghese N."/>
            <person name="Submissions Spin"/>
        </authorList>
    </citation>
    <scope>NUCLEOTIDE SEQUENCE [LARGE SCALE GENOMIC DNA]</scope>
    <source>
        <strain evidence="2">DSM 43816</strain>
    </source>
</reference>
<keyword evidence="2" id="KW-1185">Reference proteome</keyword>
<accession>A0A1C4Z538</accession>
<dbReference type="Proteomes" id="UP000198253">
    <property type="component" value="Chromosome I"/>
</dbReference>
<protein>
    <submittedName>
        <fullName evidence="1">Uncharacterized protein</fullName>
    </submittedName>
</protein>
<dbReference type="InParanoid" id="A0A1C4Z538"/>
<dbReference type="AlphaFoldDB" id="A0A1C4Z538"/>
<gene>
    <name evidence="1" type="ORF">GA0070618_4791</name>
</gene>
<sequence>MVRREFRYRADGATASPRTMARTRQRRIHVDGVDYRWVVRHLDPGHVVVRVWHTVTRRGAPLEVRVAFDDPWLNFGPIVTAPPGRVAEVFSLTPVTPQLVAELVRAARDAGWQVDGVDGPRRFRLTPGRERLEPLPGAATR</sequence>
<evidence type="ECO:0000313" key="1">
    <source>
        <dbReference type="EMBL" id="SCF28162.1"/>
    </source>
</evidence>
<proteinExistence type="predicted"/>
<name>A0A1C4Z538_MICEC</name>
<organism evidence="1 2">
    <name type="scientific">Micromonospora echinospora</name>
    <name type="common">Micromonospora purpurea</name>
    <dbReference type="NCBI Taxonomy" id="1877"/>
    <lineage>
        <taxon>Bacteria</taxon>
        <taxon>Bacillati</taxon>
        <taxon>Actinomycetota</taxon>
        <taxon>Actinomycetes</taxon>
        <taxon>Micromonosporales</taxon>
        <taxon>Micromonosporaceae</taxon>
        <taxon>Micromonospora</taxon>
    </lineage>
</organism>